<comment type="caution">
    <text evidence="2">The sequence shown here is derived from an EMBL/GenBank/DDBJ whole genome shotgun (WGS) entry which is preliminary data.</text>
</comment>
<dbReference type="PANTHER" id="PTHR46177">
    <property type="entry name" value="INTEGRASE CATALYTIC DOMAIN-CONTAINING PROTEIN"/>
    <property type="match status" value="1"/>
</dbReference>
<dbReference type="InParanoid" id="A0A4Q1BFA2"/>
<dbReference type="Pfam" id="PF24764">
    <property type="entry name" value="rva_4"/>
    <property type="match status" value="1"/>
</dbReference>
<evidence type="ECO:0000259" key="1">
    <source>
        <dbReference type="PROSITE" id="PS50994"/>
    </source>
</evidence>
<dbReference type="InterPro" id="IPR001584">
    <property type="entry name" value="Integrase_cat-core"/>
</dbReference>
<evidence type="ECO:0000313" key="2">
    <source>
        <dbReference type="EMBL" id="RXK34831.1"/>
    </source>
</evidence>
<keyword evidence="3" id="KW-1185">Reference proteome</keyword>
<name>A0A4Q1BFA2_TREME</name>
<organism evidence="2 3">
    <name type="scientific">Tremella mesenterica</name>
    <name type="common">Jelly fungus</name>
    <dbReference type="NCBI Taxonomy" id="5217"/>
    <lineage>
        <taxon>Eukaryota</taxon>
        <taxon>Fungi</taxon>
        <taxon>Dikarya</taxon>
        <taxon>Basidiomycota</taxon>
        <taxon>Agaricomycotina</taxon>
        <taxon>Tremellomycetes</taxon>
        <taxon>Tremellales</taxon>
        <taxon>Tremellaceae</taxon>
        <taxon>Tremella</taxon>
    </lineage>
</organism>
<sequence>MEEPDHLNFDSLSSELELDLAYPTEISDLLPILHKAYPNNNPTGKNGKRPSPTQSETLRSIMQGYYSEGMSDWKAINERIRQEHGSEYTFGSRSSFFRATKAFGLGTARKSTLSNQDIMHAMQEEMDQDITNVIGIRAMKHRLTLQGFLIPRDKIYHAMKEYNPNGIASRLPRSRKMVRSPIISIGPNEQWSIDGHDKLASYGVGIYGIRDVYSGRLLSLQAMPSNRRSDDVHCIFINTVVKVGGFPLQLASDRGSEIGEVIASQIAFRSNTYSSISIEDIFPYKLLKSTRNITIERSWRNVRENVVDQVKVSLNSAYASGMIKDGDPVHQTLLNWLVPHVVQNALDEYLQIFNSYPVRYQKDKVNPSGASRNEIYFHPQRWGGKECLQGFPDMSLITDFQGQVEEKAQLVWVSPEVHEICFDIVQKAGLSYPPMKWHTAWELFQAVEPQARAPLQRLWLET</sequence>
<dbReference type="VEuPathDB" id="FungiDB:TREMEDRAFT_25213"/>
<feature type="domain" description="Integrase catalytic" evidence="1">
    <location>
        <begin position="183"/>
        <end position="375"/>
    </location>
</feature>
<gene>
    <name evidence="2" type="ORF">M231_07914</name>
</gene>
<dbReference type="Proteomes" id="UP000289152">
    <property type="component" value="Unassembled WGS sequence"/>
</dbReference>
<accession>A0A4Q1BFA2</accession>
<dbReference type="GO" id="GO:0015074">
    <property type="term" value="P:DNA integration"/>
    <property type="evidence" value="ECO:0007669"/>
    <property type="project" value="InterPro"/>
</dbReference>
<dbReference type="STRING" id="5217.A0A4Q1BFA2"/>
<protein>
    <recommendedName>
        <fullName evidence="1">Integrase catalytic domain-containing protein</fullName>
    </recommendedName>
</protein>
<reference evidence="2 3" key="1">
    <citation type="submission" date="2016-06" db="EMBL/GenBank/DDBJ databases">
        <title>Evolution of pathogenesis and genome organization in the Tremellales.</title>
        <authorList>
            <person name="Cuomo C."/>
            <person name="Litvintseva A."/>
            <person name="Heitman J."/>
            <person name="Chen Y."/>
            <person name="Sun S."/>
            <person name="Springer D."/>
            <person name="Dromer F."/>
            <person name="Young S."/>
            <person name="Zeng Q."/>
            <person name="Chapman S."/>
            <person name="Gujja S."/>
            <person name="Saif S."/>
            <person name="Birren B."/>
        </authorList>
    </citation>
    <scope>NUCLEOTIDE SEQUENCE [LARGE SCALE GENOMIC DNA]</scope>
    <source>
        <strain evidence="2 3">ATCC 28783</strain>
    </source>
</reference>
<evidence type="ECO:0000313" key="3">
    <source>
        <dbReference type="Proteomes" id="UP000289152"/>
    </source>
</evidence>
<dbReference type="PROSITE" id="PS50994">
    <property type="entry name" value="INTEGRASE"/>
    <property type="match status" value="1"/>
</dbReference>
<dbReference type="InterPro" id="IPR058913">
    <property type="entry name" value="Integrase_dom_put"/>
</dbReference>
<dbReference type="EMBL" id="SDIL01000185">
    <property type="protein sequence ID" value="RXK34831.1"/>
    <property type="molecule type" value="Genomic_DNA"/>
</dbReference>
<dbReference type="AlphaFoldDB" id="A0A4Q1BFA2"/>
<proteinExistence type="predicted"/>
<dbReference type="OrthoDB" id="5392716at2759"/>
<dbReference type="PANTHER" id="PTHR46177:SF1">
    <property type="entry name" value="INTEGRASE CATALYTIC DOMAIN-CONTAINING PROTEIN"/>
    <property type="match status" value="1"/>
</dbReference>